<reference evidence="2" key="2">
    <citation type="submission" date="2015-07" db="EMBL/GenBank/DDBJ databases">
        <title>Plasmids, circular viruses and viroids from rat gut.</title>
        <authorList>
            <person name="Jorgensen T.J."/>
            <person name="Hansen M.A."/>
            <person name="Xu Z."/>
            <person name="Tabak M.A."/>
            <person name="Sorensen S.J."/>
            <person name="Hansen L.H."/>
        </authorList>
    </citation>
    <scope>NUCLEOTIDE SEQUENCE</scope>
    <source>
        <plasmid evidence="2">pRGRH1832</plasmid>
    </source>
</reference>
<dbReference type="Pfam" id="PF01446">
    <property type="entry name" value="Rep_1"/>
    <property type="match status" value="1"/>
</dbReference>
<dbReference type="AlphaFoldDB" id="A0A0H5Q7V1"/>
<dbReference type="InterPro" id="IPR000989">
    <property type="entry name" value="Rep"/>
</dbReference>
<keyword evidence="2" id="KW-0614">Plasmid</keyword>
<proteinExistence type="predicted"/>
<organism evidence="2">
    <name type="scientific">uncultured prokaryote</name>
    <dbReference type="NCBI Taxonomy" id="198431"/>
    <lineage>
        <taxon>unclassified sequences</taxon>
        <taxon>environmental samples</taxon>
    </lineage>
</organism>
<accession>A0A0H5Q7V1</accession>
<sequence length="329" mass="38081">MSQSCHDSDLGINFLTEISPHEVSWDEHRSDAESVKILYNYSVELSKYADRINGCSGILKFGVNPDQGKLVLKQAFFCRVRHCPVCQWRRSLLWRAVMFQQLPNIQERFPTHRWVFLTLTVKNPPVTELRDTLKHMNDSWKRLIETKRFKSGVAGFLRTTEVTRGNDGDMMAHPHFHALLLVKPSYFKGQGYIKQGDWVEMWSKALRADYLPSVNVKAVKATLDEKGRKQLDKAICETLKYSVKPSDLALERDKGAWLHEMTKQVHKMRFIATGGVLKGILKPEDEITTEEMISSSEEVQDVGEARVAFQFRPEYRKYVYAPKYNEYAD</sequence>
<geneLocation type="plasmid" evidence="2">
    <name>pRGRH1832</name>
</geneLocation>
<evidence type="ECO:0000313" key="2">
    <source>
        <dbReference type="EMBL" id="CRY98081.1"/>
    </source>
</evidence>
<protein>
    <recommendedName>
        <fullName evidence="3">Replication protein</fullName>
    </recommendedName>
</protein>
<keyword evidence="1" id="KW-0235">DNA replication</keyword>
<dbReference type="GO" id="GO:0003677">
    <property type="term" value="F:DNA binding"/>
    <property type="evidence" value="ECO:0007669"/>
    <property type="project" value="InterPro"/>
</dbReference>
<name>A0A0H5Q7V1_9ZZZZ</name>
<reference evidence="2" key="1">
    <citation type="submission" date="2015-06" db="EMBL/GenBank/DDBJ databases">
        <authorList>
            <person name="Joergensen T."/>
        </authorList>
    </citation>
    <scope>NUCLEOTIDE SEQUENCE</scope>
    <source>
        <plasmid evidence="2">pRGRH1832</plasmid>
    </source>
</reference>
<evidence type="ECO:0000256" key="1">
    <source>
        <dbReference type="ARBA" id="ARBA00022705"/>
    </source>
</evidence>
<dbReference type="EMBL" id="LN854329">
    <property type="protein sequence ID" value="CRY98081.1"/>
    <property type="molecule type" value="Genomic_DNA"/>
</dbReference>
<dbReference type="GO" id="GO:0006260">
    <property type="term" value="P:DNA replication"/>
    <property type="evidence" value="ECO:0007669"/>
    <property type="project" value="UniProtKB-KW"/>
</dbReference>
<evidence type="ECO:0008006" key="3">
    <source>
        <dbReference type="Google" id="ProtNLM"/>
    </source>
</evidence>